<sequence>YHFVELQSSERKVNKGLDLWLAAKLKAGDDTPLPWSSATDMYAAIDAIQEGDAPFRTVKFKYNGPLPPNPPRWMKETYELCTRDSRVLLHHQLATTDFADKFNYKPYRQFNHKGDRVWSNLMSGEWAWNEASSIAQDERTHGAMLVPVISGSNKTTVSVATGHQEYHPVYQSPGNLTNPARRGHGNGVLPNAFLPIPKTSKRQAKRPEFQRFVRQVYHMCLARIFAPLKAGMTTPEVVRCPDGHFRRAIYSLGPYIADYPEQVWLAGIVQGWCPKCDAKPDNLDNKNAHRRSHERTDFLIKCFDPGIIWDEHGIRSDVVPFTHGFPRADIHTLLSPDLLHQVIKGTFKDHLVEWVNEYLHITHGEARAQEIIQDIDRRISAMPSYAGLRRFSDGWNFQQWTGDDSKALMKVYIAAIAGHVPSEIVQCLSTFMDLCYIFRQNAITATALKTAESLLDKFHDLRRVFVDAGVRSSTSLPRQHSLLHYITSIPLFGSPNGLCSSITESKHIKAVKEPWRRSSRYKALIQMLRTITRLDKIAALQRVFVQSGMLVGTTSSYITQLSSEGGSTGDSDDVSEGATEDEWEDDNEEDDQENLGRLRDAGPVAGPQALSSITLAATSGTYSVYAIMKIESHRNSERKYPRNLDSLAQYINQPEFPQAFKEFLFSHRHPTHPIPDNINNRVHYSGKIQVFHSAVTRFYAPSDLCGAGGMYRQRIRCNPSWYGHPRHDTVFVVQDKDEPGMQGMLIARLHLLFSFVDSDDGEVVPCALVSWFILAQDHCDPDTGMWVVKPEGTRALRPVQVIPLKSIARGSHLLPKYGTGPLPDSVSHINALDAFQFYFVNSYIDHHCHEFLLD</sequence>
<name>A0A0C9XGD5_9AGAR</name>
<dbReference type="InterPro" id="IPR041078">
    <property type="entry name" value="Plavaka"/>
</dbReference>
<organism evidence="2 3">
    <name type="scientific">Laccaria amethystina LaAM-08-1</name>
    <dbReference type="NCBI Taxonomy" id="1095629"/>
    <lineage>
        <taxon>Eukaryota</taxon>
        <taxon>Fungi</taxon>
        <taxon>Dikarya</taxon>
        <taxon>Basidiomycota</taxon>
        <taxon>Agaricomycotina</taxon>
        <taxon>Agaricomycetes</taxon>
        <taxon>Agaricomycetidae</taxon>
        <taxon>Agaricales</taxon>
        <taxon>Agaricineae</taxon>
        <taxon>Hydnangiaceae</taxon>
        <taxon>Laccaria</taxon>
    </lineage>
</organism>
<dbReference type="Pfam" id="PF18759">
    <property type="entry name" value="Plavaka"/>
    <property type="match status" value="1"/>
</dbReference>
<accession>A0A0C9XGD5</accession>
<reference evidence="3" key="2">
    <citation type="submission" date="2015-01" db="EMBL/GenBank/DDBJ databases">
        <title>Evolutionary Origins and Diversification of the Mycorrhizal Mutualists.</title>
        <authorList>
            <consortium name="DOE Joint Genome Institute"/>
            <consortium name="Mycorrhizal Genomics Consortium"/>
            <person name="Kohler A."/>
            <person name="Kuo A."/>
            <person name="Nagy L.G."/>
            <person name="Floudas D."/>
            <person name="Copeland A."/>
            <person name="Barry K.W."/>
            <person name="Cichocki N."/>
            <person name="Veneault-Fourrey C."/>
            <person name="LaButti K."/>
            <person name="Lindquist E.A."/>
            <person name="Lipzen A."/>
            <person name="Lundell T."/>
            <person name="Morin E."/>
            <person name="Murat C."/>
            <person name="Riley R."/>
            <person name="Ohm R."/>
            <person name="Sun H."/>
            <person name="Tunlid A."/>
            <person name="Henrissat B."/>
            <person name="Grigoriev I.V."/>
            <person name="Hibbett D.S."/>
            <person name="Martin F."/>
        </authorList>
    </citation>
    <scope>NUCLEOTIDE SEQUENCE [LARGE SCALE GENOMIC DNA]</scope>
    <source>
        <strain evidence="3">LaAM-08-1</strain>
    </source>
</reference>
<gene>
    <name evidence="2" type="ORF">K443DRAFT_650052</name>
</gene>
<feature type="region of interest" description="Disordered" evidence="1">
    <location>
        <begin position="561"/>
        <end position="603"/>
    </location>
</feature>
<evidence type="ECO:0000313" key="2">
    <source>
        <dbReference type="EMBL" id="KIK03956.1"/>
    </source>
</evidence>
<dbReference type="OrthoDB" id="3199698at2759"/>
<feature type="compositionally biased region" description="Acidic residues" evidence="1">
    <location>
        <begin position="570"/>
        <end position="593"/>
    </location>
</feature>
<dbReference type="HOGENOM" id="CLU_006344_1_0_1"/>
<keyword evidence="3" id="KW-1185">Reference proteome</keyword>
<protein>
    <submittedName>
        <fullName evidence="2">Uncharacterized protein</fullName>
    </submittedName>
</protein>
<reference evidence="2 3" key="1">
    <citation type="submission" date="2014-04" db="EMBL/GenBank/DDBJ databases">
        <authorList>
            <consortium name="DOE Joint Genome Institute"/>
            <person name="Kuo A."/>
            <person name="Kohler A."/>
            <person name="Nagy L.G."/>
            <person name="Floudas D."/>
            <person name="Copeland A."/>
            <person name="Barry K.W."/>
            <person name="Cichocki N."/>
            <person name="Veneault-Fourrey C."/>
            <person name="LaButti K."/>
            <person name="Lindquist E.A."/>
            <person name="Lipzen A."/>
            <person name="Lundell T."/>
            <person name="Morin E."/>
            <person name="Murat C."/>
            <person name="Sun H."/>
            <person name="Tunlid A."/>
            <person name="Henrissat B."/>
            <person name="Grigoriev I.V."/>
            <person name="Hibbett D.S."/>
            <person name="Martin F."/>
            <person name="Nordberg H.P."/>
            <person name="Cantor M.N."/>
            <person name="Hua S.X."/>
        </authorList>
    </citation>
    <scope>NUCLEOTIDE SEQUENCE [LARGE SCALE GENOMIC DNA]</scope>
    <source>
        <strain evidence="2 3">LaAM-08-1</strain>
    </source>
</reference>
<dbReference type="EMBL" id="KN838574">
    <property type="protein sequence ID" value="KIK03956.1"/>
    <property type="molecule type" value="Genomic_DNA"/>
</dbReference>
<feature type="non-terminal residue" evidence="2">
    <location>
        <position position="1"/>
    </location>
</feature>
<dbReference type="AlphaFoldDB" id="A0A0C9XGD5"/>
<evidence type="ECO:0000313" key="3">
    <source>
        <dbReference type="Proteomes" id="UP000054477"/>
    </source>
</evidence>
<evidence type="ECO:0000256" key="1">
    <source>
        <dbReference type="SAM" id="MobiDB-lite"/>
    </source>
</evidence>
<dbReference type="STRING" id="1095629.A0A0C9XGD5"/>
<dbReference type="Proteomes" id="UP000054477">
    <property type="component" value="Unassembled WGS sequence"/>
</dbReference>
<proteinExistence type="predicted"/>